<dbReference type="EMBL" id="GG686213">
    <property type="protein sequence ID" value="EEQ98826.1"/>
    <property type="molecule type" value="Genomic_DNA"/>
</dbReference>
<accession>C5LWN1</accession>
<feature type="compositionally biased region" description="Polar residues" evidence="1">
    <location>
        <begin position="35"/>
        <end position="47"/>
    </location>
</feature>
<dbReference type="RefSeq" id="XP_002766109.1">
    <property type="nucleotide sequence ID" value="XM_002766063.1"/>
</dbReference>
<evidence type="ECO:0000313" key="3">
    <source>
        <dbReference type="Proteomes" id="UP000007800"/>
    </source>
</evidence>
<dbReference type="Proteomes" id="UP000007800">
    <property type="component" value="Unassembled WGS sequence"/>
</dbReference>
<gene>
    <name evidence="2" type="ORF">Pmar_PMAR007207</name>
</gene>
<protein>
    <submittedName>
        <fullName evidence="2">Uncharacterized protein</fullName>
    </submittedName>
</protein>
<reference evidence="2 3" key="1">
    <citation type="submission" date="2008-07" db="EMBL/GenBank/DDBJ databases">
        <authorList>
            <person name="El-Sayed N."/>
            <person name="Caler E."/>
            <person name="Inman J."/>
            <person name="Amedeo P."/>
            <person name="Hass B."/>
            <person name="Wortman J."/>
        </authorList>
    </citation>
    <scope>NUCLEOTIDE SEQUENCE [LARGE SCALE GENOMIC DNA]</scope>
    <source>
        <strain evidence="3">ATCC 50983 / TXsc</strain>
    </source>
</reference>
<evidence type="ECO:0000256" key="1">
    <source>
        <dbReference type="SAM" id="MobiDB-lite"/>
    </source>
</evidence>
<evidence type="ECO:0000313" key="2">
    <source>
        <dbReference type="EMBL" id="EEQ98826.1"/>
    </source>
</evidence>
<dbReference type="GeneID" id="9062957"/>
<proteinExistence type="predicted"/>
<feature type="region of interest" description="Disordered" evidence="1">
    <location>
        <begin position="465"/>
        <end position="485"/>
    </location>
</feature>
<feature type="region of interest" description="Disordered" evidence="1">
    <location>
        <begin position="1"/>
        <end position="83"/>
    </location>
</feature>
<organism evidence="3">
    <name type="scientific">Perkinsus marinus (strain ATCC 50983 / TXsc)</name>
    <dbReference type="NCBI Taxonomy" id="423536"/>
    <lineage>
        <taxon>Eukaryota</taxon>
        <taxon>Sar</taxon>
        <taxon>Alveolata</taxon>
        <taxon>Perkinsozoa</taxon>
        <taxon>Perkinsea</taxon>
        <taxon>Perkinsida</taxon>
        <taxon>Perkinsidae</taxon>
        <taxon>Perkinsus</taxon>
    </lineage>
</organism>
<dbReference type="InParanoid" id="C5LWN1"/>
<name>C5LWN1_PERM5</name>
<dbReference type="AlphaFoldDB" id="C5LWN1"/>
<feature type="compositionally biased region" description="Basic and acidic residues" evidence="1">
    <location>
        <begin position="471"/>
        <end position="480"/>
    </location>
</feature>
<keyword evidence="3" id="KW-1185">Reference proteome</keyword>
<sequence>MDKPADLRLSSGEDLEPQPKPTRPATVLSTVIPPSGSTSQHATMDSNRTIHEAGGTFYAGPPNDDPRVTSQSSPNIEHKAKSPTLEDTYSTYRAIIGSDGSWIHDTNYSDYTEGASDVTRILVGATKMVAGFPASSALDNPASVVILAFKMQAWYPQLHRWYGSLKGLYDGFPDIASFLDQYDITEGLRQLARLVANEGWGPTVMAALICEHACRKPESSRSRSIAFTLYSLLSADNEDELVQGLRKSASPADQVRYVSIQDMSSIRSKHYARILSVDERDGPMWKLCLHTSLASLQAAEYTPLNVEDLRYRWSSISQKKDEYIVDYAARESAKYENYAKALMHLGITAPSPYERLVSFASRLQPNMKTLLGKHMRSKDLTLYASDYDYICRTLIKLEKTYYVTYEFETHGIKTTRKPDDWIPVIQTTKPLSGASDGPYKGKPKHDCPHCGKKGVRHPPDLCYSNPSGKTMDGHKDKATDTSRNAASRTISAAQSSAVPQPETAVPQFMVLHSGSNMSVEDKLHVPCASVWLLKARGCKVVMGIDSSSEVTMVDRKVVSTLASPGASLETREGRDKAN</sequence>